<dbReference type="GO" id="GO:0003700">
    <property type="term" value="F:DNA-binding transcription factor activity"/>
    <property type="evidence" value="ECO:0007669"/>
    <property type="project" value="InterPro"/>
</dbReference>
<evidence type="ECO:0000256" key="1">
    <source>
        <dbReference type="ARBA" id="ARBA00023015"/>
    </source>
</evidence>
<proteinExistence type="predicted"/>
<name>A0A3B7LY11_9GAMM</name>
<dbReference type="AlphaFoldDB" id="A0A3B7LY11"/>
<evidence type="ECO:0000256" key="2">
    <source>
        <dbReference type="ARBA" id="ARBA00023125"/>
    </source>
</evidence>
<dbReference type="GO" id="GO:0005829">
    <property type="term" value="C:cytosol"/>
    <property type="evidence" value="ECO:0007669"/>
    <property type="project" value="TreeGrafter"/>
</dbReference>
<dbReference type="SMART" id="SM00342">
    <property type="entry name" value="HTH_ARAC"/>
    <property type="match status" value="1"/>
</dbReference>
<dbReference type="InterPro" id="IPR009057">
    <property type="entry name" value="Homeodomain-like_sf"/>
</dbReference>
<evidence type="ECO:0000313" key="5">
    <source>
        <dbReference type="EMBL" id="AXY57766.1"/>
    </source>
</evidence>
<feature type="domain" description="HTH araC/xylS-type" evidence="4">
    <location>
        <begin position="247"/>
        <end position="343"/>
    </location>
</feature>
<dbReference type="GO" id="GO:0000976">
    <property type="term" value="F:transcription cis-regulatory region binding"/>
    <property type="evidence" value="ECO:0007669"/>
    <property type="project" value="TreeGrafter"/>
</dbReference>
<keyword evidence="2" id="KW-0238">DNA-binding</keyword>
<dbReference type="PROSITE" id="PS01124">
    <property type="entry name" value="HTH_ARAC_FAMILY_2"/>
    <property type="match status" value="1"/>
</dbReference>
<evidence type="ECO:0000313" key="6">
    <source>
        <dbReference type="Proteomes" id="UP000263753"/>
    </source>
</evidence>
<keyword evidence="3" id="KW-0804">Transcription</keyword>
<dbReference type="InterPro" id="IPR032687">
    <property type="entry name" value="AraC-type_N"/>
</dbReference>
<dbReference type="PANTHER" id="PTHR47894:SF1">
    <property type="entry name" value="HTH-TYPE TRANSCRIPTIONAL REGULATOR VQSM"/>
    <property type="match status" value="1"/>
</dbReference>
<dbReference type="PANTHER" id="PTHR47894">
    <property type="entry name" value="HTH-TYPE TRANSCRIPTIONAL REGULATOR GADX"/>
    <property type="match status" value="1"/>
</dbReference>
<protein>
    <submittedName>
        <fullName evidence="5">AraC family transcriptional regulator</fullName>
    </submittedName>
</protein>
<dbReference type="EMBL" id="CP032134">
    <property type="protein sequence ID" value="AXY57766.1"/>
    <property type="molecule type" value="Genomic_DNA"/>
</dbReference>
<evidence type="ECO:0000259" key="4">
    <source>
        <dbReference type="PROSITE" id="PS01124"/>
    </source>
</evidence>
<dbReference type="Gene3D" id="1.10.10.60">
    <property type="entry name" value="Homeodomain-like"/>
    <property type="match status" value="1"/>
</dbReference>
<gene>
    <name evidence="5" type="ORF">CDG60_15070</name>
</gene>
<dbReference type="InterPro" id="IPR018060">
    <property type="entry name" value="HTH_AraC"/>
</dbReference>
<dbReference type="KEGG" id="achi:CDG60_15070"/>
<dbReference type="RefSeq" id="WP_087513048.1">
    <property type="nucleotide sequence ID" value="NZ_CP032134.1"/>
</dbReference>
<sequence length="348" mass="39989">MPRQQKDFAEKHHFIPPALLSGLLHYAENQHIEYMHWMDGISLDIAQIKQGTGFISFQEICTVVRRALADLRDPALGVKVGITEGLMSMGILGFAMQSCQTLEQALATGMQYHPVSGSVLDMDYQMVKDGTLAVVVTERYPCGDLYRFFCDEFFSSIITCMNAMLGDHDDLIAIHLSFPRPTDTKPYLQHFGCPVHFSSAKNTLTFHSSLLQRQIRTYSMANFSTAIRMCNQLMQDIQTINQNKYASVLDYLIEQHLPDRFDMLQAAEHMKISERHLRRMLLMENISFQQIRQQVLERKAKELLLQDISISTVSEQLGFSELREFRRAFKRWTGQAPSDFKKLMISSE</sequence>
<reference evidence="6" key="1">
    <citation type="submission" date="2018-09" db="EMBL/GenBank/DDBJ databases">
        <title>The complete genome of Acinetobacter sp. strain WCHAc010005.</title>
        <authorList>
            <person name="Hu Y."/>
            <person name="Long H."/>
            <person name="Feng Y."/>
            <person name="Zong Z."/>
        </authorList>
    </citation>
    <scope>NUCLEOTIDE SEQUENCE [LARGE SCALE GENOMIC DNA]</scope>
    <source>
        <strain evidence="6">WCHAc010005</strain>
    </source>
</reference>
<dbReference type="Pfam" id="PF12833">
    <property type="entry name" value="HTH_18"/>
    <property type="match status" value="1"/>
</dbReference>
<dbReference type="Pfam" id="PF12625">
    <property type="entry name" value="Arabinose_bd"/>
    <property type="match status" value="1"/>
</dbReference>
<keyword evidence="1" id="KW-0805">Transcription regulation</keyword>
<organism evidence="5 6">
    <name type="scientific">Acinetobacter chinensis</name>
    <dbReference type="NCBI Taxonomy" id="2004650"/>
    <lineage>
        <taxon>Bacteria</taxon>
        <taxon>Pseudomonadati</taxon>
        <taxon>Pseudomonadota</taxon>
        <taxon>Gammaproteobacteria</taxon>
        <taxon>Moraxellales</taxon>
        <taxon>Moraxellaceae</taxon>
        <taxon>Acinetobacter</taxon>
    </lineage>
</organism>
<dbReference type="Proteomes" id="UP000263753">
    <property type="component" value="Chromosome"/>
</dbReference>
<evidence type="ECO:0000256" key="3">
    <source>
        <dbReference type="ARBA" id="ARBA00023163"/>
    </source>
</evidence>
<accession>A0A3B7LY11</accession>
<dbReference type="SUPFAM" id="SSF46689">
    <property type="entry name" value="Homeodomain-like"/>
    <property type="match status" value="1"/>
</dbReference>